<keyword evidence="3" id="KW-0328">Glycosyltransferase</keyword>
<proteinExistence type="predicted"/>
<reference evidence="9 10" key="1">
    <citation type="journal article" date="2019" name="Nat. Microbiol.">
        <title>Mediterranean grassland soil C-N compound turnover is dependent on rainfall and depth, and is mediated by genomically divergent microorganisms.</title>
        <authorList>
            <person name="Diamond S."/>
            <person name="Andeer P.F."/>
            <person name="Li Z."/>
            <person name="Crits-Christoph A."/>
            <person name="Burstein D."/>
            <person name="Anantharaman K."/>
            <person name="Lane K.R."/>
            <person name="Thomas B.C."/>
            <person name="Pan C."/>
            <person name="Northen T.R."/>
            <person name="Banfield J.F."/>
        </authorList>
    </citation>
    <scope>NUCLEOTIDE SEQUENCE [LARGE SCALE GENOMIC DNA]</scope>
    <source>
        <strain evidence="9">WS_2</strain>
    </source>
</reference>
<evidence type="ECO:0000256" key="5">
    <source>
        <dbReference type="ARBA" id="ARBA00022692"/>
    </source>
</evidence>
<feature type="transmembrane region" description="Helical" evidence="8">
    <location>
        <begin position="20"/>
        <end position="40"/>
    </location>
</feature>
<dbReference type="GO" id="GO:0009103">
    <property type="term" value="P:lipopolysaccharide biosynthetic process"/>
    <property type="evidence" value="ECO:0007669"/>
    <property type="project" value="UniProtKB-ARBA"/>
</dbReference>
<comment type="caution">
    <text evidence="9">The sequence shown here is derived from an EMBL/GenBank/DDBJ whole genome shotgun (WGS) entry which is preliminary data.</text>
</comment>
<dbReference type="PANTHER" id="PTHR33908:SF11">
    <property type="entry name" value="MEMBRANE PROTEIN"/>
    <property type="match status" value="1"/>
</dbReference>
<dbReference type="GO" id="GO:0005886">
    <property type="term" value="C:plasma membrane"/>
    <property type="evidence" value="ECO:0007669"/>
    <property type="project" value="UniProtKB-SubCell"/>
</dbReference>
<evidence type="ECO:0000256" key="2">
    <source>
        <dbReference type="ARBA" id="ARBA00022475"/>
    </source>
</evidence>
<keyword evidence="6 8" id="KW-1133">Transmembrane helix</keyword>
<keyword evidence="4" id="KW-0808">Transferase</keyword>
<dbReference type="EMBL" id="VBOS01000082">
    <property type="protein sequence ID" value="TMQ58322.1"/>
    <property type="molecule type" value="Genomic_DNA"/>
</dbReference>
<evidence type="ECO:0000256" key="6">
    <source>
        <dbReference type="ARBA" id="ARBA00022989"/>
    </source>
</evidence>
<keyword evidence="2" id="KW-1003">Cell membrane</keyword>
<feature type="transmembrane region" description="Helical" evidence="8">
    <location>
        <begin position="359"/>
        <end position="377"/>
    </location>
</feature>
<evidence type="ECO:0000313" key="10">
    <source>
        <dbReference type="Proteomes" id="UP000317716"/>
    </source>
</evidence>
<dbReference type="GO" id="GO:0016763">
    <property type="term" value="F:pentosyltransferase activity"/>
    <property type="evidence" value="ECO:0007669"/>
    <property type="project" value="TreeGrafter"/>
</dbReference>
<feature type="transmembrane region" description="Helical" evidence="8">
    <location>
        <begin position="52"/>
        <end position="76"/>
    </location>
</feature>
<evidence type="ECO:0000256" key="7">
    <source>
        <dbReference type="ARBA" id="ARBA00023136"/>
    </source>
</evidence>
<accession>A0A538T3V9</accession>
<feature type="transmembrane region" description="Helical" evidence="8">
    <location>
        <begin position="176"/>
        <end position="202"/>
    </location>
</feature>
<protein>
    <submittedName>
        <fullName evidence="9">Uncharacterized protein</fullName>
    </submittedName>
</protein>
<name>A0A538T3V9_UNCEI</name>
<feature type="transmembrane region" description="Helical" evidence="8">
    <location>
        <begin position="330"/>
        <end position="347"/>
    </location>
</feature>
<feature type="transmembrane region" description="Helical" evidence="8">
    <location>
        <begin position="138"/>
        <end position="164"/>
    </location>
</feature>
<evidence type="ECO:0000256" key="3">
    <source>
        <dbReference type="ARBA" id="ARBA00022676"/>
    </source>
</evidence>
<keyword evidence="5 8" id="KW-0812">Transmembrane</keyword>
<sequence length="421" mass="43559">MFAHPEPVKPRPRPSERPNPGPWLALFAAGAAARVVPLLIGRSMAGPEWLPIASNLAHGLGLAANAAAGPIATAQVPPLAPWLASGVLRVAGPHPVALALAFAVLGALVPLVVASLGMAVYGGGAGRWAGWICALDPLLVLAPAIESVAALALATATLATAAWIKTPRPGRALGVGMLWGIGALAHPALLALPLLMAAWAWVPLGLTVAPRDRIRQTLLVFAGLATIVAPWTLRNAGAVHGFVPVNTGNGVALLAASSHRAWTDPALRGAPLTRDQLVAEHPEVAGRAEVATDRLALERAAAHAAEHAPEALAVIAPRAFGFAIAPLHPFDPWLTIAGALLLPFWLWGATRAATGARRLFQSVPVVIAAWFLARTLVFGTTTAARVPVEPMLALLAAVGLDDARRRARAWSHGLRVIPGRS</sequence>
<dbReference type="InterPro" id="IPR050297">
    <property type="entry name" value="LipidA_mod_glycosyltrf_83"/>
</dbReference>
<evidence type="ECO:0000256" key="8">
    <source>
        <dbReference type="SAM" id="Phobius"/>
    </source>
</evidence>
<gene>
    <name evidence="9" type="ORF">E6K72_02710</name>
</gene>
<evidence type="ECO:0000256" key="4">
    <source>
        <dbReference type="ARBA" id="ARBA00022679"/>
    </source>
</evidence>
<dbReference type="AlphaFoldDB" id="A0A538T3V9"/>
<evidence type="ECO:0000313" key="9">
    <source>
        <dbReference type="EMBL" id="TMQ58322.1"/>
    </source>
</evidence>
<organism evidence="9 10">
    <name type="scientific">Eiseniibacteriota bacterium</name>
    <dbReference type="NCBI Taxonomy" id="2212470"/>
    <lineage>
        <taxon>Bacteria</taxon>
        <taxon>Candidatus Eiseniibacteriota</taxon>
    </lineage>
</organism>
<dbReference type="Proteomes" id="UP000317716">
    <property type="component" value="Unassembled WGS sequence"/>
</dbReference>
<comment type="subcellular location">
    <subcellularLocation>
        <location evidence="1">Cell membrane</location>
        <topology evidence="1">Multi-pass membrane protein</topology>
    </subcellularLocation>
</comment>
<feature type="transmembrane region" description="Helical" evidence="8">
    <location>
        <begin position="214"/>
        <end position="233"/>
    </location>
</feature>
<evidence type="ECO:0000256" key="1">
    <source>
        <dbReference type="ARBA" id="ARBA00004651"/>
    </source>
</evidence>
<dbReference type="PANTHER" id="PTHR33908">
    <property type="entry name" value="MANNOSYLTRANSFERASE YKCB-RELATED"/>
    <property type="match status" value="1"/>
</dbReference>
<feature type="transmembrane region" description="Helical" evidence="8">
    <location>
        <begin position="96"/>
        <end position="117"/>
    </location>
</feature>
<keyword evidence="7 8" id="KW-0472">Membrane</keyword>